<feature type="transmembrane region" description="Helical" evidence="1">
    <location>
        <begin position="58"/>
        <end position="88"/>
    </location>
</feature>
<reference evidence="2" key="1">
    <citation type="submission" date="2024-06" db="EMBL/GenBank/DDBJ databases">
        <title>Sequencing and assembly of the genome of Dyadobacter sp. strain 676, a symbiont of Cyamopsis tetragonoloba.</title>
        <authorList>
            <person name="Guro P."/>
            <person name="Sazanova A."/>
            <person name="Kuznetsova I."/>
            <person name="Belimov A."/>
            <person name="Safronova V."/>
        </authorList>
    </citation>
    <scope>NUCLEOTIDE SEQUENCE</scope>
    <source>
        <strain evidence="2">676</strain>
    </source>
</reference>
<accession>A0AAU8FDZ0</accession>
<organism evidence="2">
    <name type="scientific">Dyadobacter sp. 676</name>
    <dbReference type="NCBI Taxonomy" id="3088362"/>
    <lineage>
        <taxon>Bacteria</taxon>
        <taxon>Pseudomonadati</taxon>
        <taxon>Bacteroidota</taxon>
        <taxon>Cytophagia</taxon>
        <taxon>Cytophagales</taxon>
        <taxon>Spirosomataceae</taxon>
        <taxon>Dyadobacter</taxon>
    </lineage>
</organism>
<feature type="transmembrane region" description="Helical" evidence="1">
    <location>
        <begin position="34"/>
        <end position="51"/>
    </location>
</feature>
<feature type="transmembrane region" description="Helical" evidence="1">
    <location>
        <begin position="100"/>
        <end position="118"/>
    </location>
</feature>
<keyword evidence="1" id="KW-0812">Transmembrane</keyword>
<gene>
    <name evidence="2" type="ORF">ABV298_20685</name>
</gene>
<proteinExistence type="predicted"/>
<name>A0AAU8FDZ0_9BACT</name>
<protein>
    <submittedName>
        <fullName evidence="2">Uncharacterized protein</fullName>
    </submittedName>
</protein>
<dbReference type="RefSeq" id="WP_353718065.1">
    <property type="nucleotide sequence ID" value="NZ_CP159289.1"/>
</dbReference>
<dbReference type="EMBL" id="CP159289">
    <property type="protein sequence ID" value="XCH22738.1"/>
    <property type="molecule type" value="Genomic_DNA"/>
</dbReference>
<sequence>MLFLRAIGLNYHVPPFFTEIWPVLYQTQWAPNQLIPIIIVSCILFNDYVYVKKPEKSFLAVISIFIWGIFPSIVFVIIFGILIILRYYKEPAYFLKPRPMLDLFVPGLLFIPTFFFSCRGKIR</sequence>
<keyword evidence="1" id="KW-1133">Transmembrane helix</keyword>
<dbReference type="AlphaFoldDB" id="A0AAU8FDZ0"/>
<keyword evidence="1" id="KW-0472">Membrane</keyword>
<evidence type="ECO:0000256" key="1">
    <source>
        <dbReference type="SAM" id="Phobius"/>
    </source>
</evidence>
<evidence type="ECO:0000313" key="2">
    <source>
        <dbReference type="EMBL" id="XCH22738.1"/>
    </source>
</evidence>